<dbReference type="Proteomes" id="UP000620147">
    <property type="component" value="Unassembled WGS sequence"/>
</dbReference>
<gene>
    <name evidence="1" type="ORF">BUFA31_15840</name>
</gene>
<proteinExistence type="predicted"/>
<comment type="caution">
    <text evidence="1">The sequence shown here is derived from an EMBL/GenBank/DDBJ whole genome shotgun (WGS) entry which is preliminary data.</text>
</comment>
<reference evidence="1 2" key="1">
    <citation type="submission" date="2020-06" db="EMBL/GenBank/DDBJ databases">
        <title>Characterization of fructooligosaccharide metabolism and fructooligosaccharide-degrading enzymes in human commensal butyrate producers.</title>
        <authorList>
            <person name="Tanno H."/>
            <person name="Fujii T."/>
            <person name="Hirano K."/>
            <person name="Maeno S."/>
            <person name="Tonozuka T."/>
            <person name="Sakamoto M."/>
            <person name="Ohkuma M."/>
            <person name="Tochio T."/>
            <person name="Endo A."/>
        </authorList>
    </citation>
    <scope>NUCLEOTIDE SEQUENCE [LARGE SCALE GENOMIC DNA]</scope>
    <source>
        <strain evidence="1 2">JCM 31056</strain>
    </source>
</reference>
<sequence>MRRKQYRFPSRTAENRSMLCRVVRVKNSERQSFKGLQAGWNRGQALTPEFTRGERFFVAVQQNVMCYI</sequence>
<evidence type="ECO:0000313" key="1">
    <source>
        <dbReference type="EMBL" id="GFO88420.1"/>
    </source>
</evidence>
<organism evidence="1 2">
    <name type="scientific">Butyricicoccus faecihominis</name>
    <dbReference type="NCBI Taxonomy" id="1712515"/>
    <lineage>
        <taxon>Bacteria</taxon>
        <taxon>Bacillati</taxon>
        <taxon>Bacillota</taxon>
        <taxon>Clostridia</taxon>
        <taxon>Eubacteriales</taxon>
        <taxon>Butyricicoccaceae</taxon>
        <taxon>Butyricicoccus</taxon>
    </lineage>
</organism>
<keyword evidence="2" id="KW-1185">Reference proteome</keyword>
<protein>
    <submittedName>
        <fullName evidence="1">Uncharacterized protein</fullName>
    </submittedName>
</protein>
<evidence type="ECO:0000313" key="2">
    <source>
        <dbReference type="Proteomes" id="UP000620147"/>
    </source>
</evidence>
<accession>A0ABQ1E0G4</accession>
<dbReference type="EMBL" id="BLYJ01000018">
    <property type="protein sequence ID" value="GFO88420.1"/>
    <property type="molecule type" value="Genomic_DNA"/>
</dbReference>
<name>A0ABQ1E0G4_9FIRM</name>